<dbReference type="PANTHER" id="PTHR43553:SF24">
    <property type="entry name" value="ENERGY-COUPLING FACTOR TRANSPORTER ATP-BINDING PROTEIN ECFA1"/>
    <property type="match status" value="1"/>
</dbReference>
<dbReference type="GO" id="GO:0043190">
    <property type="term" value="C:ATP-binding cassette (ABC) transporter complex"/>
    <property type="evidence" value="ECO:0007669"/>
    <property type="project" value="TreeGrafter"/>
</dbReference>
<dbReference type="RefSeq" id="WP_103425070.1">
    <property type="nucleotide sequence ID" value="NZ_CP026309.1"/>
</dbReference>
<evidence type="ECO:0000256" key="7">
    <source>
        <dbReference type="ARBA" id="ARBA00025157"/>
    </source>
</evidence>
<sequence>MTTPVLRARDLHYAYPDGTVALSGIDLDVAAGERVAVTGPNGSGKSTLLQVLGGLVEPSGGHVEYFGETTTAETVRERLGVVLQDPDDSLFNTTVRADIEYGPAQLGVPREEADRRVRVLADALDLDGLLDKPPHRLSGGEKKRAALACVLSFEPCVLLLDEPTSAVDAPRTADVLDILDRRHRAGTTLVTVTPDVELIPRVADRVVVVGPAGELVADGPVADVLTDPETLATAGLEPPATVRLFDRLGWDDPPVDVDDALDRLEAKGLARR</sequence>
<keyword evidence="5" id="KW-0067">ATP-binding</keyword>
<evidence type="ECO:0000256" key="4">
    <source>
        <dbReference type="ARBA" id="ARBA00022741"/>
    </source>
</evidence>
<dbReference type="GO" id="GO:0042626">
    <property type="term" value="F:ATPase-coupled transmembrane transporter activity"/>
    <property type="evidence" value="ECO:0007669"/>
    <property type="project" value="TreeGrafter"/>
</dbReference>
<dbReference type="PROSITE" id="PS00211">
    <property type="entry name" value="ABC_TRANSPORTER_1"/>
    <property type="match status" value="1"/>
</dbReference>
<name>A0A2I8VHG8_9EURY</name>
<keyword evidence="4" id="KW-0547">Nucleotide-binding</keyword>
<keyword evidence="10" id="KW-1185">Reference proteome</keyword>
<dbReference type="GO" id="GO:0005524">
    <property type="term" value="F:ATP binding"/>
    <property type="evidence" value="ECO:0007669"/>
    <property type="project" value="UniProtKB-KW"/>
</dbReference>
<comment type="subcellular location">
    <subcellularLocation>
        <location evidence="1">Cell membrane</location>
        <topology evidence="1">Peripheral membrane protein</topology>
    </subcellularLocation>
</comment>
<dbReference type="InterPro" id="IPR017871">
    <property type="entry name" value="ABC_transporter-like_CS"/>
</dbReference>
<comment type="function">
    <text evidence="7">Probably part of an ABC transporter complex. Responsible for energy coupling to the transport system.</text>
</comment>
<feature type="domain" description="ABC transporter" evidence="8">
    <location>
        <begin position="6"/>
        <end position="237"/>
    </location>
</feature>
<dbReference type="SMART" id="SM00382">
    <property type="entry name" value="AAA"/>
    <property type="match status" value="1"/>
</dbReference>
<dbReference type="PROSITE" id="PS50893">
    <property type="entry name" value="ABC_TRANSPORTER_2"/>
    <property type="match status" value="1"/>
</dbReference>
<comment type="similarity">
    <text evidence="2">Belongs to the ABC transporter superfamily.</text>
</comment>
<dbReference type="Proteomes" id="UP000236584">
    <property type="component" value="Chromosome"/>
</dbReference>
<evidence type="ECO:0000313" key="10">
    <source>
        <dbReference type="Proteomes" id="UP000236584"/>
    </source>
</evidence>
<proteinExistence type="inferred from homology"/>
<dbReference type="EMBL" id="CP026309">
    <property type="protein sequence ID" value="AUV81382.1"/>
    <property type="molecule type" value="Genomic_DNA"/>
</dbReference>
<dbReference type="InterPro" id="IPR003593">
    <property type="entry name" value="AAA+_ATPase"/>
</dbReference>
<dbReference type="SUPFAM" id="SSF52540">
    <property type="entry name" value="P-loop containing nucleoside triphosphate hydrolases"/>
    <property type="match status" value="1"/>
</dbReference>
<dbReference type="InterPro" id="IPR015856">
    <property type="entry name" value="ABC_transpr_CbiO/EcfA_su"/>
</dbReference>
<evidence type="ECO:0000256" key="1">
    <source>
        <dbReference type="ARBA" id="ARBA00004202"/>
    </source>
</evidence>
<dbReference type="KEGG" id="srub:C2R22_06680"/>
<evidence type="ECO:0000259" key="8">
    <source>
        <dbReference type="PROSITE" id="PS50893"/>
    </source>
</evidence>
<evidence type="ECO:0000256" key="5">
    <source>
        <dbReference type="ARBA" id="ARBA00022840"/>
    </source>
</evidence>
<dbReference type="GO" id="GO:0016887">
    <property type="term" value="F:ATP hydrolysis activity"/>
    <property type="evidence" value="ECO:0007669"/>
    <property type="project" value="InterPro"/>
</dbReference>
<dbReference type="InterPro" id="IPR050095">
    <property type="entry name" value="ECF_ABC_transporter_ATP-bd"/>
</dbReference>
<evidence type="ECO:0000256" key="2">
    <source>
        <dbReference type="ARBA" id="ARBA00005417"/>
    </source>
</evidence>
<reference evidence="9 10" key="1">
    <citation type="submission" date="2018-01" db="EMBL/GenBank/DDBJ databases">
        <title>Complete genome sequence of Salinigranum rubrum GX10T, an extremely halophilic archaeon isolated from a marine solar saltern.</title>
        <authorList>
            <person name="Han S."/>
        </authorList>
    </citation>
    <scope>NUCLEOTIDE SEQUENCE [LARGE SCALE GENOMIC DNA]</scope>
    <source>
        <strain evidence="9 10">GX10</strain>
    </source>
</reference>
<keyword evidence="3" id="KW-0813">Transport</keyword>
<protein>
    <submittedName>
        <fullName evidence="9">Cobalt ABC transporter</fullName>
    </submittedName>
</protein>
<dbReference type="CDD" id="cd03225">
    <property type="entry name" value="ABC_cobalt_CbiO_domain1"/>
    <property type="match status" value="1"/>
</dbReference>
<gene>
    <name evidence="9" type="ORF">C2R22_06680</name>
</gene>
<dbReference type="AlphaFoldDB" id="A0A2I8VHG8"/>
<organism evidence="9 10">
    <name type="scientific">Salinigranum rubrum</name>
    <dbReference type="NCBI Taxonomy" id="755307"/>
    <lineage>
        <taxon>Archaea</taxon>
        <taxon>Methanobacteriati</taxon>
        <taxon>Methanobacteriota</taxon>
        <taxon>Stenosarchaea group</taxon>
        <taxon>Halobacteria</taxon>
        <taxon>Halobacteriales</taxon>
        <taxon>Haloferacaceae</taxon>
        <taxon>Salinigranum</taxon>
    </lineage>
</organism>
<dbReference type="Gene3D" id="3.40.50.300">
    <property type="entry name" value="P-loop containing nucleotide triphosphate hydrolases"/>
    <property type="match status" value="1"/>
</dbReference>
<dbReference type="Pfam" id="PF00005">
    <property type="entry name" value="ABC_tran"/>
    <property type="match status" value="1"/>
</dbReference>
<accession>A0A2I8VHG8</accession>
<evidence type="ECO:0000256" key="3">
    <source>
        <dbReference type="ARBA" id="ARBA00022448"/>
    </source>
</evidence>
<dbReference type="InterPro" id="IPR003439">
    <property type="entry name" value="ABC_transporter-like_ATP-bd"/>
</dbReference>
<dbReference type="GeneID" id="35591760"/>
<dbReference type="OrthoDB" id="35850at2157"/>
<dbReference type="PANTHER" id="PTHR43553">
    <property type="entry name" value="HEAVY METAL TRANSPORTER"/>
    <property type="match status" value="1"/>
</dbReference>
<evidence type="ECO:0000256" key="6">
    <source>
        <dbReference type="ARBA" id="ARBA00023136"/>
    </source>
</evidence>
<evidence type="ECO:0000313" key="9">
    <source>
        <dbReference type="EMBL" id="AUV81382.1"/>
    </source>
</evidence>
<keyword evidence="6" id="KW-0472">Membrane</keyword>
<dbReference type="InterPro" id="IPR027417">
    <property type="entry name" value="P-loop_NTPase"/>
</dbReference>